<evidence type="ECO:0000256" key="1">
    <source>
        <dbReference type="ARBA" id="ARBA00023015"/>
    </source>
</evidence>
<keyword evidence="3" id="KW-0804">Transcription</keyword>
<keyword evidence="7" id="KW-1185">Reference proteome</keyword>
<evidence type="ECO:0000256" key="2">
    <source>
        <dbReference type="ARBA" id="ARBA00023125"/>
    </source>
</evidence>
<dbReference type="InterPro" id="IPR000281">
    <property type="entry name" value="HTH_RpiR"/>
</dbReference>
<dbReference type="InterPro" id="IPR046348">
    <property type="entry name" value="SIS_dom_sf"/>
</dbReference>
<sequence>MSCILKIRESYKVFTPTEERIANYILNNKERISSLSAAELGEAVGTSAPSVVRFARKLGYTGVQDMKMELAKDLVLRDKSQERVYEAVSVNDSTKDIIYKIGHENMNAIEETLSLIDEDEIEKAIKALINANHINIYGVAASGLVGLDLQYKLMRINKKSSMYMDSHTQMASAIHMGKNDVAIAISHSGRTLEVIKVLEAAKKRGAITISITNYGKNPVSDLADIKLFTASVEKTLRSGAIASRIAQLTIIDILFIGIARNNFSEIFEYIKDTREIVEDFKI</sequence>
<evidence type="ECO:0000313" key="7">
    <source>
        <dbReference type="Proteomes" id="UP001314903"/>
    </source>
</evidence>
<name>A0ABS4KI40_9FIRM</name>
<keyword evidence="1" id="KW-0805">Transcription regulation</keyword>
<dbReference type="PANTHER" id="PTHR30514">
    <property type="entry name" value="GLUCOKINASE"/>
    <property type="match status" value="1"/>
</dbReference>
<dbReference type="PANTHER" id="PTHR30514:SF1">
    <property type="entry name" value="HTH-TYPE TRANSCRIPTIONAL REGULATOR HEXR-RELATED"/>
    <property type="match status" value="1"/>
</dbReference>
<dbReference type="SUPFAM" id="SSF46689">
    <property type="entry name" value="Homeodomain-like"/>
    <property type="match status" value="1"/>
</dbReference>
<dbReference type="RefSeq" id="WP_209659419.1">
    <property type="nucleotide sequence ID" value="NZ_JAGGLI010000005.1"/>
</dbReference>
<gene>
    <name evidence="6" type="ORF">J2Z35_000723</name>
</gene>
<dbReference type="Pfam" id="PF01418">
    <property type="entry name" value="HTH_6"/>
    <property type="match status" value="1"/>
</dbReference>
<feature type="domain" description="SIS" evidence="5">
    <location>
        <begin position="124"/>
        <end position="264"/>
    </location>
</feature>
<dbReference type="Pfam" id="PF01380">
    <property type="entry name" value="SIS"/>
    <property type="match status" value="1"/>
</dbReference>
<evidence type="ECO:0000259" key="4">
    <source>
        <dbReference type="PROSITE" id="PS51071"/>
    </source>
</evidence>
<reference evidence="6 7" key="1">
    <citation type="submission" date="2021-03" db="EMBL/GenBank/DDBJ databases">
        <title>Genomic Encyclopedia of Type Strains, Phase IV (KMG-IV): sequencing the most valuable type-strain genomes for metagenomic binning, comparative biology and taxonomic classification.</title>
        <authorList>
            <person name="Goeker M."/>
        </authorList>
    </citation>
    <scope>NUCLEOTIDE SEQUENCE [LARGE SCALE GENOMIC DNA]</scope>
    <source>
        <strain evidence="6 7">DSM 27512</strain>
    </source>
</reference>
<dbReference type="InterPro" id="IPR047640">
    <property type="entry name" value="RpiR-like"/>
</dbReference>
<protein>
    <submittedName>
        <fullName evidence="6">DNA-binding MurR/RpiR family transcriptional regulator</fullName>
    </submittedName>
</protein>
<dbReference type="Gene3D" id="1.10.10.10">
    <property type="entry name" value="Winged helix-like DNA-binding domain superfamily/Winged helix DNA-binding domain"/>
    <property type="match status" value="1"/>
</dbReference>
<evidence type="ECO:0000256" key="3">
    <source>
        <dbReference type="ARBA" id="ARBA00023163"/>
    </source>
</evidence>
<dbReference type="CDD" id="cd05013">
    <property type="entry name" value="SIS_RpiR"/>
    <property type="match status" value="1"/>
</dbReference>
<dbReference type="PROSITE" id="PS51071">
    <property type="entry name" value="HTH_RPIR"/>
    <property type="match status" value="1"/>
</dbReference>
<dbReference type="SUPFAM" id="SSF53697">
    <property type="entry name" value="SIS domain"/>
    <property type="match status" value="1"/>
</dbReference>
<keyword evidence="2 6" id="KW-0238">DNA-binding</keyword>
<organism evidence="6 7">
    <name type="scientific">Acetoanaerobium pronyense</name>
    <dbReference type="NCBI Taxonomy" id="1482736"/>
    <lineage>
        <taxon>Bacteria</taxon>
        <taxon>Bacillati</taxon>
        <taxon>Bacillota</taxon>
        <taxon>Clostridia</taxon>
        <taxon>Peptostreptococcales</taxon>
        <taxon>Filifactoraceae</taxon>
        <taxon>Acetoanaerobium</taxon>
    </lineage>
</organism>
<dbReference type="InterPro" id="IPR035472">
    <property type="entry name" value="RpiR-like_SIS"/>
</dbReference>
<accession>A0ABS4KI40</accession>
<dbReference type="PROSITE" id="PS51464">
    <property type="entry name" value="SIS"/>
    <property type="match status" value="1"/>
</dbReference>
<dbReference type="GO" id="GO:0003677">
    <property type="term" value="F:DNA binding"/>
    <property type="evidence" value="ECO:0007669"/>
    <property type="project" value="UniProtKB-KW"/>
</dbReference>
<dbReference type="InterPro" id="IPR036388">
    <property type="entry name" value="WH-like_DNA-bd_sf"/>
</dbReference>
<dbReference type="InterPro" id="IPR009057">
    <property type="entry name" value="Homeodomain-like_sf"/>
</dbReference>
<dbReference type="Proteomes" id="UP001314903">
    <property type="component" value="Unassembled WGS sequence"/>
</dbReference>
<comment type="caution">
    <text evidence="6">The sequence shown here is derived from an EMBL/GenBank/DDBJ whole genome shotgun (WGS) entry which is preliminary data.</text>
</comment>
<proteinExistence type="predicted"/>
<dbReference type="InterPro" id="IPR001347">
    <property type="entry name" value="SIS_dom"/>
</dbReference>
<dbReference type="EMBL" id="JAGGLI010000005">
    <property type="protein sequence ID" value="MBP2026931.1"/>
    <property type="molecule type" value="Genomic_DNA"/>
</dbReference>
<dbReference type="Gene3D" id="3.40.50.10490">
    <property type="entry name" value="Glucose-6-phosphate isomerase like protein, domain 1"/>
    <property type="match status" value="1"/>
</dbReference>
<evidence type="ECO:0000313" key="6">
    <source>
        <dbReference type="EMBL" id="MBP2026931.1"/>
    </source>
</evidence>
<evidence type="ECO:0000259" key="5">
    <source>
        <dbReference type="PROSITE" id="PS51464"/>
    </source>
</evidence>
<feature type="domain" description="HTH rpiR-type" evidence="4">
    <location>
        <begin position="1"/>
        <end position="77"/>
    </location>
</feature>